<feature type="domain" description="Fumarate lyase N-terminal" evidence="2">
    <location>
        <begin position="16"/>
        <end position="296"/>
    </location>
</feature>
<dbReference type="RefSeq" id="WP_188909545.1">
    <property type="nucleotide sequence ID" value="NZ_BMMF01000002.1"/>
</dbReference>
<dbReference type="PRINTS" id="PR00145">
    <property type="entry name" value="ARGSUCLYASE"/>
</dbReference>
<evidence type="ECO:0000256" key="1">
    <source>
        <dbReference type="ARBA" id="ARBA00034772"/>
    </source>
</evidence>
<name>A0A917Q4W8_9HYPH</name>
<comment type="caution">
    <text evidence="3">The sequence shown here is derived from an EMBL/GenBank/DDBJ whole genome shotgun (WGS) entry which is preliminary data.</text>
</comment>
<reference evidence="3 4" key="1">
    <citation type="journal article" date="2014" name="Int. J. Syst. Evol. Microbiol.">
        <title>Complete genome sequence of Corynebacterium casei LMG S-19264T (=DSM 44701T), isolated from a smear-ripened cheese.</title>
        <authorList>
            <consortium name="US DOE Joint Genome Institute (JGI-PGF)"/>
            <person name="Walter F."/>
            <person name="Albersmeier A."/>
            <person name="Kalinowski J."/>
            <person name="Ruckert C."/>
        </authorList>
    </citation>
    <scope>NUCLEOTIDE SEQUENCE [LARGE SCALE GENOMIC DNA]</scope>
    <source>
        <strain evidence="3 4">CGMCC 1.9161</strain>
    </source>
</reference>
<dbReference type="Gene3D" id="1.10.40.30">
    <property type="entry name" value="Fumarase/aspartase (C-terminal domain)"/>
    <property type="match status" value="1"/>
</dbReference>
<dbReference type="SUPFAM" id="SSF48557">
    <property type="entry name" value="L-aspartase-like"/>
    <property type="match status" value="1"/>
</dbReference>
<dbReference type="PROSITE" id="PS00163">
    <property type="entry name" value="FUMARATE_LYASES"/>
    <property type="match status" value="1"/>
</dbReference>
<dbReference type="PRINTS" id="PR00149">
    <property type="entry name" value="FUMRATELYASE"/>
</dbReference>
<dbReference type="InterPro" id="IPR020557">
    <property type="entry name" value="Fumarate_lyase_CS"/>
</dbReference>
<evidence type="ECO:0000313" key="3">
    <source>
        <dbReference type="EMBL" id="GGK22558.1"/>
    </source>
</evidence>
<dbReference type="Proteomes" id="UP000600449">
    <property type="component" value="Unassembled WGS sequence"/>
</dbReference>
<dbReference type="Gene3D" id="1.20.200.10">
    <property type="entry name" value="Fumarase/aspartase (Central domain)"/>
    <property type="match status" value="1"/>
</dbReference>
<dbReference type="GO" id="GO:0016829">
    <property type="term" value="F:lyase activity"/>
    <property type="evidence" value="ECO:0007669"/>
    <property type="project" value="UniProtKB-ARBA"/>
</dbReference>
<gene>
    <name evidence="3" type="primary">pcaB</name>
    <name evidence="3" type="ORF">GCM10011322_06550</name>
</gene>
<organism evidence="3 4">
    <name type="scientific">Salinarimonas ramus</name>
    <dbReference type="NCBI Taxonomy" id="690164"/>
    <lineage>
        <taxon>Bacteria</taxon>
        <taxon>Pseudomonadati</taxon>
        <taxon>Pseudomonadota</taxon>
        <taxon>Alphaproteobacteria</taxon>
        <taxon>Hyphomicrobiales</taxon>
        <taxon>Salinarimonadaceae</taxon>
        <taxon>Salinarimonas</taxon>
    </lineage>
</organism>
<evidence type="ECO:0000313" key="4">
    <source>
        <dbReference type="Proteomes" id="UP000600449"/>
    </source>
</evidence>
<dbReference type="InterPro" id="IPR000362">
    <property type="entry name" value="Fumarate_lyase_fam"/>
</dbReference>
<proteinExistence type="inferred from homology"/>
<dbReference type="InterPro" id="IPR022761">
    <property type="entry name" value="Fumarate_lyase_N"/>
</dbReference>
<evidence type="ECO:0000259" key="2">
    <source>
        <dbReference type="Pfam" id="PF00206"/>
    </source>
</evidence>
<dbReference type="AlphaFoldDB" id="A0A917Q4W8"/>
<protein>
    <submittedName>
        <fullName evidence="3">3-carboxy-cis,cis-muconate cycloisomerase</fullName>
    </submittedName>
</protein>
<comment type="similarity">
    <text evidence="1">Belongs to the class-II fumarase/aspartase family.</text>
</comment>
<dbReference type="PANTHER" id="PTHR43172:SF2">
    <property type="entry name" value="ADENYLOSUCCINATE LYASE C-TERMINAL DOMAIN-CONTAINING PROTEIN"/>
    <property type="match status" value="1"/>
</dbReference>
<keyword evidence="4" id="KW-1185">Reference proteome</keyword>
<dbReference type="PANTHER" id="PTHR43172">
    <property type="entry name" value="ADENYLOSUCCINATE LYASE"/>
    <property type="match status" value="1"/>
</dbReference>
<dbReference type="InterPro" id="IPR008948">
    <property type="entry name" value="L-Aspartase-like"/>
</dbReference>
<sequence length="453" mass="45328">MTFGALDSALTGPLFATDAMRALFADRARIADMIAVETALARAQARLGLVPGHVADAIAAISPDAFDLAALGEATALSGVPSIPFLKALRAHLPADVAARVHEGATTQDLLDTAQALALSRALALVAADCDAILAGLVALAERHARTPCAGRTYGQHATPVSFGFKAAVWAVGIAEVARELPDVRAGACVASLAGPAGTLPAFGARAPEVADAFAAEIGLAAAPIAAHTRRDGIARLGGWLARLVGALAKLAGDVAHLASTEVGEVGEPHLPGRGGSSAMPHKRNPVACTVILAAASASRGHASTLIESMVAAHERPAGAWHAEWHALPALLGLASGALAQARLLAEGLVVDEAAMARNLDATRGLLFADAAAAALVPHLGAEAAHRLVAEAADAVRAGAASLEDALGERCDGQARAALTGAFDLAPYLDAAASFVPRASAAASAARAALPVG</sequence>
<dbReference type="Pfam" id="PF00206">
    <property type="entry name" value="Lyase_1"/>
    <property type="match status" value="1"/>
</dbReference>
<dbReference type="EMBL" id="BMMF01000002">
    <property type="protein sequence ID" value="GGK22558.1"/>
    <property type="molecule type" value="Genomic_DNA"/>
</dbReference>
<accession>A0A917Q4W8</accession>